<evidence type="ECO:0000259" key="2">
    <source>
        <dbReference type="Pfam" id="PF13229"/>
    </source>
</evidence>
<feature type="domain" description="DUF1565" evidence="1">
    <location>
        <begin position="66"/>
        <end position="107"/>
    </location>
</feature>
<dbReference type="Proteomes" id="UP000265926">
    <property type="component" value="Unassembled WGS sequence"/>
</dbReference>
<gene>
    <name evidence="3" type="ORF">D1614_22990</name>
</gene>
<keyword evidence="4" id="KW-1185">Reference proteome</keyword>
<dbReference type="EMBL" id="QWGR01000025">
    <property type="protein sequence ID" value="RIJ45456.1"/>
    <property type="molecule type" value="Genomic_DNA"/>
</dbReference>
<dbReference type="InterPro" id="IPR011050">
    <property type="entry name" value="Pectin_lyase_fold/virulence"/>
</dbReference>
<dbReference type="SUPFAM" id="SSF51126">
    <property type="entry name" value="Pectin lyase-like"/>
    <property type="match status" value="1"/>
</dbReference>
<dbReference type="PANTHER" id="PTHR36453:SF1">
    <property type="entry name" value="RIGHT HANDED BETA HELIX DOMAIN-CONTAINING PROTEIN"/>
    <property type="match status" value="1"/>
</dbReference>
<feature type="domain" description="Right handed beta helix" evidence="2">
    <location>
        <begin position="367"/>
        <end position="487"/>
    </location>
</feature>
<proteinExistence type="predicted"/>
<dbReference type="AlphaFoldDB" id="A0A399SN79"/>
<evidence type="ECO:0000313" key="3">
    <source>
        <dbReference type="EMBL" id="RIJ45456.1"/>
    </source>
</evidence>
<reference evidence="3 4" key="1">
    <citation type="submission" date="2018-08" db="EMBL/GenBank/DDBJ databases">
        <title>Pallidiluteibacterium maritimus gen. nov., sp. nov., isolated from coastal sediment.</title>
        <authorList>
            <person name="Zhou L.Y."/>
        </authorList>
    </citation>
    <scope>NUCLEOTIDE SEQUENCE [LARGE SCALE GENOMIC DNA]</scope>
    <source>
        <strain evidence="3 4">XSD2</strain>
    </source>
</reference>
<dbReference type="Pfam" id="PF07602">
    <property type="entry name" value="DUF1565"/>
    <property type="match status" value="1"/>
</dbReference>
<organism evidence="3 4">
    <name type="scientific">Maribellus luteus</name>
    <dbReference type="NCBI Taxonomy" id="2305463"/>
    <lineage>
        <taxon>Bacteria</taxon>
        <taxon>Pseudomonadati</taxon>
        <taxon>Bacteroidota</taxon>
        <taxon>Bacteroidia</taxon>
        <taxon>Marinilabiliales</taxon>
        <taxon>Prolixibacteraceae</taxon>
        <taxon>Maribellus</taxon>
    </lineage>
</organism>
<accession>A0A399SN79</accession>
<evidence type="ECO:0000259" key="1">
    <source>
        <dbReference type="Pfam" id="PF07602"/>
    </source>
</evidence>
<sequence length="637" mass="71857">MDNCSRFYLLVRVGVCLNFDNFRSNIHKKLAMIKRRSIRNCLLVSIILMITSCSRTTSEFYVSPGGNDANSGTAKEPFKTIRKALENLPHDVSGSFVIHLTEGTYFQEEPLLVESGIFSNPETQLLLRAEEGANPVISGGIRIRDWQQLDDGLWEALVEPGKMPRELFIGDKRCVRARFPNEGFLRVKRVGEDRRTNFFFEADEFPAPQRADDTELVLLHDWSVSRIGLKEINLREKQITAVDSIGAKCLPFFNLDNWEEHPRYFLENDRAFLDADFEWYFDSETGKILLKLPPDQHPEELDVVFPISEGLLSLTGTKEHPVKNISFEGITFRHSAWGTPPRGYCGIQACFYDPRPASQQWDVVPAAIKAEWAENITFNKCTFQNLGGSGLWFSSGCKNCRVSNSQFSDISGNGIMIGEGQDRRVKGQPWWQEAPEEVALANTIENCTVTECGVRLYGAVGIWCGLTAEVNIKNNHIHNLPYTGISVGWMWSPVATPCRENVIDGNHIHNIMNVLSDGGGIYMLGLQPGSRLVNNHIHDVQINAGRAESNGMFLDEGTTDVLVANNLIYNIAKSPLRFHRATTNLVKENYLFCPPGNPPIRYNSTNEDDIQKVDNVVLTEGEEDYGVRLEEMIRKFQ</sequence>
<dbReference type="OrthoDB" id="9808066at2"/>
<dbReference type="InterPro" id="IPR039448">
    <property type="entry name" value="Beta_helix"/>
</dbReference>
<protein>
    <submittedName>
        <fullName evidence="3">DUF1565 domain-containing protein</fullName>
    </submittedName>
</protein>
<name>A0A399SN79_9BACT</name>
<dbReference type="InterPro" id="IPR011459">
    <property type="entry name" value="DUF1565"/>
</dbReference>
<dbReference type="InterPro" id="IPR006626">
    <property type="entry name" value="PbH1"/>
</dbReference>
<dbReference type="PANTHER" id="PTHR36453">
    <property type="entry name" value="SECRETED PROTEIN-RELATED"/>
    <property type="match status" value="1"/>
</dbReference>
<comment type="caution">
    <text evidence="3">The sequence shown here is derived from an EMBL/GenBank/DDBJ whole genome shotgun (WGS) entry which is preliminary data.</text>
</comment>
<dbReference type="SMART" id="SM00710">
    <property type="entry name" value="PbH1"/>
    <property type="match status" value="8"/>
</dbReference>
<dbReference type="Pfam" id="PF13229">
    <property type="entry name" value="Beta_helix"/>
    <property type="match status" value="1"/>
</dbReference>
<dbReference type="Gene3D" id="2.160.20.10">
    <property type="entry name" value="Single-stranded right-handed beta-helix, Pectin lyase-like"/>
    <property type="match status" value="2"/>
</dbReference>
<dbReference type="InterPro" id="IPR012334">
    <property type="entry name" value="Pectin_lyas_fold"/>
</dbReference>
<evidence type="ECO:0000313" key="4">
    <source>
        <dbReference type="Proteomes" id="UP000265926"/>
    </source>
</evidence>